<accession>A0ABM9S6H0</accession>
<dbReference type="Gene3D" id="1.20.1250.20">
    <property type="entry name" value="MFS general substrate transporter like domains"/>
    <property type="match status" value="1"/>
</dbReference>
<dbReference type="InterPro" id="IPR001958">
    <property type="entry name" value="Tet-R_TetA/multi-R_MdtG-like"/>
</dbReference>
<dbReference type="PANTHER" id="PTHR23501:SF154">
    <property type="entry name" value="MULTIDRUG-EFFLUX TRANSPORTER RV1634-RELATED"/>
    <property type="match status" value="1"/>
</dbReference>
<evidence type="ECO:0000313" key="8">
    <source>
        <dbReference type="Proteomes" id="UP000040578"/>
    </source>
</evidence>
<keyword evidence="2 5" id="KW-0812">Transmembrane</keyword>
<dbReference type="PROSITE" id="PS50850">
    <property type="entry name" value="MFS"/>
    <property type="match status" value="1"/>
</dbReference>
<dbReference type="InterPro" id="IPR020846">
    <property type="entry name" value="MFS_dom"/>
</dbReference>
<protein>
    <submittedName>
        <fullName evidence="7">Transport protein</fullName>
    </submittedName>
</protein>
<name>A0ABM9S6H0_9GAMM</name>
<feature type="transmembrane region" description="Helical" evidence="5">
    <location>
        <begin position="271"/>
        <end position="294"/>
    </location>
</feature>
<comment type="subcellular location">
    <subcellularLocation>
        <location evidence="1">Membrane</location>
        <topology evidence="1">Multi-pass membrane protein</topology>
    </subcellularLocation>
</comment>
<sequence>MLMNDASRWSDLFSGKNAVFAFALSAGVALHAINIYIVTTILPSVVLDIGGLNLYAWNTTLFVTTSILGSALSARLLSRYGPRAAYSLAASAFMLGSLLCAIAPTMPMMLVGRAVQGLGGGFLFALSYAMINLVFQQSLWPRAMALISGMWGVATLIGPAIGGVFAEMGAWRLAFWLLLPATLLFAIFTWRILPVGTKRTKPSSSLPIIQLILLTTIVLTVSASSIATDLRYSAIGITVATLLLTLMIRIERRSAIRLLPQGALRLGSPLAALYITMSLLALGITSDIFVPYFLQTLHGQSPLVSGYLAATMAAGWTVAEVLSSGWKKNGIRLAIISGPIIVLLGLTALAILLPQKSIGDWLTLAPIALALTLVGFGTGFGWPHLLTRILQVAADEDKDIAGASITTVQMFATALGAALAGLVANISGLNDPGGVAGAASTAHWLFALFAIAPLLAIFTAIRCAAIRQPIATLTTSELH</sequence>
<evidence type="ECO:0000256" key="1">
    <source>
        <dbReference type="ARBA" id="ARBA00004141"/>
    </source>
</evidence>
<keyword evidence="4 5" id="KW-0472">Membrane</keyword>
<dbReference type="EMBL" id="CPYD01000003">
    <property type="protein sequence ID" value="CNE29577.1"/>
    <property type="molecule type" value="Genomic_DNA"/>
</dbReference>
<gene>
    <name evidence="7" type="ORF">ERS137967_01223</name>
</gene>
<feature type="transmembrane region" description="Helical" evidence="5">
    <location>
        <begin position="205"/>
        <end position="226"/>
    </location>
</feature>
<evidence type="ECO:0000259" key="6">
    <source>
        <dbReference type="PROSITE" id="PS50850"/>
    </source>
</evidence>
<feature type="transmembrane region" description="Helical" evidence="5">
    <location>
        <begin position="143"/>
        <end position="161"/>
    </location>
</feature>
<comment type="caution">
    <text evidence="7">The sequence shown here is derived from an EMBL/GenBank/DDBJ whole genome shotgun (WGS) entry which is preliminary data.</text>
</comment>
<evidence type="ECO:0000256" key="5">
    <source>
        <dbReference type="SAM" id="Phobius"/>
    </source>
</evidence>
<evidence type="ECO:0000313" key="7">
    <source>
        <dbReference type="EMBL" id="CNE29577.1"/>
    </source>
</evidence>
<feature type="transmembrane region" description="Helical" evidence="5">
    <location>
        <begin position="403"/>
        <end position="424"/>
    </location>
</feature>
<evidence type="ECO:0000256" key="4">
    <source>
        <dbReference type="ARBA" id="ARBA00023136"/>
    </source>
</evidence>
<dbReference type="PANTHER" id="PTHR23501">
    <property type="entry name" value="MAJOR FACILITATOR SUPERFAMILY"/>
    <property type="match status" value="1"/>
</dbReference>
<evidence type="ECO:0000256" key="2">
    <source>
        <dbReference type="ARBA" id="ARBA00022692"/>
    </source>
</evidence>
<feature type="domain" description="Major facilitator superfamily (MFS) profile" evidence="6">
    <location>
        <begin position="20"/>
        <end position="465"/>
    </location>
</feature>
<organism evidence="7 8">
    <name type="scientific">Yersinia nurmii</name>
    <dbReference type="NCBI Taxonomy" id="685706"/>
    <lineage>
        <taxon>Bacteria</taxon>
        <taxon>Pseudomonadati</taxon>
        <taxon>Pseudomonadota</taxon>
        <taxon>Gammaproteobacteria</taxon>
        <taxon>Enterobacterales</taxon>
        <taxon>Yersiniaceae</taxon>
        <taxon>Yersinia</taxon>
    </lineage>
</organism>
<dbReference type="InterPro" id="IPR036259">
    <property type="entry name" value="MFS_trans_sf"/>
</dbReference>
<dbReference type="Proteomes" id="UP000040578">
    <property type="component" value="Unassembled WGS sequence"/>
</dbReference>
<feature type="transmembrane region" description="Helical" evidence="5">
    <location>
        <begin position="20"/>
        <end position="42"/>
    </location>
</feature>
<feature type="transmembrane region" description="Helical" evidence="5">
    <location>
        <begin position="306"/>
        <end position="326"/>
    </location>
</feature>
<keyword evidence="3 5" id="KW-1133">Transmembrane helix</keyword>
<feature type="transmembrane region" description="Helical" evidence="5">
    <location>
        <begin position="232"/>
        <end position="250"/>
    </location>
</feature>
<reference evidence="7 8" key="1">
    <citation type="submission" date="2015-03" db="EMBL/GenBank/DDBJ databases">
        <authorList>
            <consortium name="Pathogen Informatics"/>
            <person name="Murphy D."/>
        </authorList>
    </citation>
    <scope>NUCLEOTIDE SEQUENCE [LARGE SCALE GENOMIC DNA]</scope>
    <source>
        <strain evidence="8">type strain: CIP110231</strain>
    </source>
</reference>
<dbReference type="InterPro" id="IPR011701">
    <property type="entry name" value="MFS"/>
</dbReference>
<evidence type="ECO:0000256" key="3">
    <source>
        <dbReference type="ARBA" id="ARBA00022989"/>
    </source>
</evidence>
<dbReference type="SUPFAM" id="SSF103473">
    <property type="entry name" value="MFS general substrate transporter"/>
    <property type="match status" value="1"/>
</dbReference>
<keyword evidence="8" id="KW-1185">Reference proteome</keyword>
<feature type="transmembrane region" description="Helical" evidence="5">
    <location>
        <begin position="361"/>
        <end position="382"/>
    </location>
</feature>
<dbReference type="Gene3D" id="1.20.1720.10">
    <property type="entry name" value="Multidrug resistance protein D"/>
    <property type="match status" value="1"/>
</dbReference>
<feature type="transmembrane region" description="Helical" evidence="5">
    <location>
        <begin position="54"/>
        <end position="72"/>
    </location>
</feature>
<feature type="transmembrane region" description="Helical" evidence="5">
    <location>
        <begin position="110"/>
        <end position="131"/>
    </location>
</feature>
<proteinExistence type="predicted"/>
<feature type="transmembrane region" description="Helical" evidence="5">
    <location>
        <begin position="173"/>
        <end position="193"/>
    </location>
</feature>
<feature type="transmembrane region" description="Helical" evidence="5">
    <location>
        <begin position="333"/>
        <end position="355"/>
    </location>
</feature>
<feature type="transmembrane region" description="Helical" evidence="5">
    <location>
        <begin position="444"/>
        <end position="465"/>
    </location>
</feature>
<dbReference type="PRINTS" id="PR01035">
    <property type="entry name" value="TCRTETA"/>
</dbReference>
<dbReference type="Pfam" id="PF07690">
    <property type="entry name" value="MFS_1"/>
    <property type="match status" value="1"/>
</dbReference>
<feature type="transmembrane region" description="Helical" evidence="5">
    <location>
        <begin position="84"/>
        <end position="104"/>
    </location>
</feature>